<gene>
    <name evidence="3" type="ORF">EKO04_006321</name>
</gene>
<reference evidence="3" key="1">
    <citation type="submission" date="2018-12" db="EMBL/GenBank/DDBJ databases">
        <authorList>
            <person name="Syme R.A."/>
            <person name="Farfan-Caceres L."/>
            <person name="Lichtenzveig J."/>
        </authorList>
    </citation>
    <scope>NUCLEOTIDE SEQUENCE</scope>
    <source>
        <strain evidence="3">Al4</strain>
    </source>
</reference>
<dbReference type="InterPro" id="IPR011048">
    <property type="entry name" value="Haem_d1_sf"/>
</dbReference>
<evidence type="ECO:0000313" key="3">
    <source>
        <dbReference type="EMBL" id="KAF9695562.1"/>
    </source>
</evidence>
<dbReference type="AlphaFoldDB" id="A0A8H7J3G3"/>
<dbReference type="Proteomes" id="UP000651452">
    <property type="component" value="Unassembled WGS sequence"/>
</dbReference>
<name>A0A8H7J3G3_9PLEO</name>
<dbReference type="PANTHER" id="PTHR30344:SF1">
    <property type="entry name" value="6-PHOSPHOGLUCONOLACTONASE"/>
    <property type="match status" value="1"/>
</dbReference>
<proteinExistence type="inferred from homology"/>
<evidence type="ECO:0000313" key="4">
    <source>
        <dbReference type="Proteomes" id="UP000651452"/>
    </source>
</evidence>
<dbReference type="Pfam" id="PF10282">
    <property type="entry name" value="Lactonase"/>
    <property type="match status" value="1"/>
</dbReference>
<evidence type="ECO:0008006" key="5">
    <source>
        <dbReference type="Google" id="ProtNLM"/>
    </source>
</evidence>
<dbReference type="InterPro" id="IPR019405">
    <property type="entry name" value="Lactonase_7-beta_prop"/>
</dbReference>
<dbReference type="GO" id="GO:0017057">
    <property type="term" value="F:6-phosphogluconolactonase activity"/>
    <property type="evidence" value="ECO:0007669"/>
    <property type="project" value="TreeGrafter"/>
</dbReference>
<evidence type="ECO:0000256" key="2">
    <source>
        <dbReference type="SAM" id="SignalP"/>
    </source>
</evidence>
<comment type="caution">
    <text evidence="3">The sequence shown here is derived from an EMBL/GenBank/DDBJ whole genome shotgun (WGS) entry which is preliminary data.</text>
</comment>
<reference evidence="3" key="2">
    <citation type="submission" date="2020-09" db="EMBL/GenBank/DDBJ databases">
        <title>Reference genome assembly for Australian Ascochyta lentis isolate Al4.</title>
        <authorList>
            <person name="Lee R.C."/>
            <person name="Farfan-Caceres L.M."/>
            <person name="Debler J.W."/>
            <person name="Williams A.H."/>
            <person name="Henares B.M."/>
        </authorList>
    </citation>
    <scope>NUCLEOTIDE SEQUENCE</scope>
    <source>
        <strain evidence="3">Al4</strain>
    </source>
</reference>
<dbReference type="InterPro" id="IPR050282">
    <property type="entry name" value="Cycloisomerase_2"/>
</dbReference>
<feature type="signal peptide" evidence="2">
    <location>
        <begin position="1"/>
        <end position="18"/>
    </location>
</feature>
<sequence length="337" mass="35352">MLPPPSLLAALLSTTVGATTLYATHYSGTLNTLNFTGNALTLANSTRTGNTLPSWITYDSAGKALYIADEVFYGASSGNLVSFAIASNGALKATGKGPTAMGVVATTLYGGVDGKSFIANAHYQTSQLSTFKLPLTGAQPLQTIKYTMSGPGKIPNRQDAPHPHHVFPDPTGAYLIVPDLGADLIRIHRITPSTGLLTECGTAKPPPGTGPRHGAFHTATTGRTTLLIANELSNSLSTWSVTYPPPTTAGGCISPTLTKTLSPYPSNATAPPGTKVAELHIRDTSVYLTNRNDKKFAGNDSLSHFTSPPAATWNARHRRTATLTTRARSMSVEMGTT</sequence>
<feature type="chain" id="PRO_5034401550" description="6-phosphogluconolactonase" evidence="2">
    <location>
        <begin position="19"/>
        <end position="337"/>
    </location>
</feature>
<dbReference type="OrthoDB" id="9972196at2759"/>
<accession>A0A8H7J3G3</accession>
<dbReference type="InterPro" id="IPR015943">
    <property type="entry name" value="WD40/YVTN_repeat-like_dom_sf"/>
</dbReference>
<dbReference type="PANTHER" id="PTHR30344">
    <property type="entry name" value="6-PHOSPHOGLUCONOLACTONASE-RELATED"/>
    <property type="match status" value="1"/>
</dbReference>
<dbReference type="Gene3D" id="2.130.10.10">
    <property type="entry name" value="YVTN repeat-like/Quinoprotein amine dehydrogenase"/>
    <property type="match status" value="1"/>
</dbReference>
<keyword evidence="2" id="KW-0732">Signal</keyword>
<dbReference type="EMBL" id="RZGK01000011">
    <property type="protein sequence ID" value="KAF9695562.1"/>
    <property type="molecule type" value="Genomic_DNA"/>
</dbReference>
<keyword evidence="4" id="KW-1185">Reference proteome</keyword>
<dbReference type="SUPFAM" id="SSF51004">
    <property type="entry name" value="C-terminal (heme d1) domain of cytochrome cd1-nitrite reductase"/>
    <property type="match status" value="1"/>
</dbReference>
<evidence type="ECO:0000256" key="1">
    <source>
        <dbReference type="ARBA" id="ARBA00005564"/>
    </source>
</evidence>
<comment type="similarity">
    <text evidence="1">Belongs to the cycloisomerase 2 family.</text>
</comment>
<organism evidence="3 4">
    <name type="scientific">Ascochyta lentis</name>
    <dbReference type="NCBI Taxonomy" id="205686"/>
    <lineage>
        <taxon>Eukaryota</taxon>
        <taxon>Fungi</taxon>
        <taxon>Dikarya</taxon>
        <taxon>Ascomycota</taxon>
        <taxon>Pezizomycotina</taxon>
        <taxon>Dothideomycetes</taxon>
        <taxon>Pleosporomycetidae</taxon>
        <taxon>Pleosporales</taxon>
        <taxon>Pleosporineae</taxon>
        <taxon>Didymellaceae</taxon>
        <taxon>Ascochyta</taxon>
    </lineage>
</organism>
<protein>
    <recommendedName>
        <fullName evidence="5">6-phosphogluconolactonase</fullName>
    </recommendedName>
</protein>